<evidence type="ECO:0000313" key="3">
    <source>
        <dbReference type="EMBL" id="KTF08466.1"/>
    </source>
</evidence>
<dbReference type="InterPro" id="IPR019913">
    <property type="entry name" value="Pyrimidine_utilisation_RutD"/>
</dbReference>
<dbReference type="SUPFAM" id="SSF53474">
    <property type="entry name" value="alpha/beta-Hydrolases"/>
    <property type="match status" value="1"/>
</dbReference>
<dbReference type="PRINTS" id="PR00111">
    <property type="entry name" value="ABHYDROLASE"/>
</dbReference>
<dbReference type="InterPro" id="IPR000073">
    <property type="entry name" value="AB_hydrolase_1"/>
</dbReference>
<gene>
    <name evidence="3" type="ORF">MGSAQ_000021</name>
</gene>
<dbReference type="AlphaFoldDB" id="A0A1B6NYG7"/>
<organism evidence="3">
    <name type="scientific">marine sediment metagenome</name>
    <dbReference type="NCBI Taxonomy" id="412755"/>
    <lineage>
        <taxon>unclassified sequences</taxon>
        <taxon>metagenomes</taxon>
        <taxon>ecological metagenomes</taxon>
    </lineage>
</organism>
<dbReference type="GO" id="GO:0016811">
    <property type="term" value="F:hydrolase activity, acting on carbon-nitrogen (but not peptide) bonds, in linear amides"/>
    <property type="evidence" value="ECO:0007669"/>
    <property type="project" value="InterPro"/>
</dbReference>
<keyword evidence="1" id="KW-0378">Hydrolase</keyword>
<accession>A0A1B6NYG7</accession>
<comment type="caution">
    <text evidence="3">The sequence shown here is derived from an EMBL/GenBank/DDBJ whole genome shotgun (WGS) entry which is preliminary data.</text>
</comment>
<evidence type="ECO:0000256" key="1">
    <source>
        <dbReference type="ARBA" id="ARBA00022801"/>
    </source>
</evidence>
<dbReference type="InterPro" id="IPR050266">
    <property type="entry name" value="AB_hydrolase_sf"/>
</dbReference>
<dbReference type="Pfam" id="PF00561">
    <property type="entry name" value="Abhydrolase_1"/>
    <property type="match status" value="1"/>
</dbReference>
<dbReference type="InterPro" id="IPR029058">
    <property type="entry name" value="AB_hydrolase_fold"/>
</dbReference>
<dbReference type="NCBIfam" id="TIGR03611">
    <property type="entry name" value="RutD"/>
    <property type="match status" value="1"/>
</dbReference>
<dbReference type="PANTHER" id="PTHR43798">
    <property type="entry name" value="MONOACYLGLYCEROL LIPASE"/>
    <property type="match status" value="1"/>
</dbReference>
<protein>
    <submittedName>
        <fullName evidence="3">Pyrimidine utilization protein D</fullName>
    </submittedName>
</protein>
<evidence type="ECO:0000259" key="2">
    <source>
        <dbReference type="Pfam" id="PF00561"/>
    </source>
</evidence>
<name>A0A1B6NYG7_9ZZZZ</name>
<dbReference type="Gene3D" id="3.40.50.1820">
    <property type="entry name" value="alpha/beta hydrolase"/>
    <property type="match status" value="1"/>
</dbReference>
<dbReference type="GO" id="GO:0006212">
    <property type="term" value="P:uracil catabolic process"/>
    <property type="evidence" value="ECO:0007669"/>
    <property type="project" value="InterPro"/>
</dbReference>
<feature type="domain" description="AB hydrolase-1" evidence="2">
    <location>
        <begin position="15"/>
        <end position="242"/>
    </location>
</feature>
<reference evidence="3" key="1">
    <citation type="submission" date="2013-11" db="EMBL/GenBank/DDBJ databases">
        <title>Microbial diversity, functional groups and degradation webs in Northern and Southern Mediterranean and Red Sea marine crude oil polluted sites.</title>
        <authorList>
            <person name="Daffonchio D."/>
            <person name="Mapelli F."/>
            <person name="Ferrer M."/>
            <person name="Richter M."/>
            <person name="Cherif A."/>
            <person name="Malkawi H.I."/>
            <person name="Yakimov M.M."/>
            <person name="Abdel-Fattah Y.R."/>
            <person name="Blaghen M."/>
            <person name="Golyshin P.N."/>
            <person name="Kalogerakis N."/>
            <person name="Boon N."/>
            <person name="Magagnini M."/>
            <person name="Fava F."/>
        </authorList>
    </citation>
    <scope>NUCLEOTIDE SEQUENCE</scope>
</reference>
<sequence>MLVEKYPCKNDTSETVVFSSGLGGHADFWSPQIESFTEHYNVICYEQEGVSPDSDLLPDDYSMQDLADQLIEILKQEGLSNCHFVGHALGGFIGMEIAYKAPELLNKLVILNGWESLDPHTIKCFRMRTSLLQDTGVEAFVRAQAIFLYPPIWISDNIEALTQKEDKAIANFTPIENVSTRLKALQSYQPLINAKHIKNKTLVLSNLDDVLVPWQRGLALANNMQNAQFELMVTGGHASTITETCPTNSKILQFLSKI</sequence>
<dbReference type="EMBL" id="AYSL01000002">
    <property type="protein sequence ID" value="KTF08466.1"/>
    <property type="molecule type" value="Genomic_DNA"/>
</dbReference>
<proteinExistence type="predicted"/>